<evidence type="ECO:0000259" key="6">
    <source>
        <dbReference type="Pfam" id="PF00155"/>
    </source>
</evidence>
<dbReference type="InterPro" id="IPR015422">
    <property type="entry name" value="PyrdxlP-dep_Trfase_small"/>
</dbReference>
<organism evidence="7 8">
    <name type="scientific">Triparma retinervis</name>
    <dbReference type="NCBI Taxonomy" id="2557542"/>
    <lineage>
        <taxon>Eukaryota</taxon>
        <taxon>Sar</taxon>
        <taxon>Stramenopiles</taxon>
        <taxon>Ochrophyta</taxon>
        <taxon>Bolidophyceae</taxon>
        <taxon>Parmales</taxon>
        <taxon>Triparmaceae</taxon>
        <taxon>Triparma</taxon>
    </lineage>
</organism>
<dbReference type="InterPro" id="IPR015424">
    <property type="entry name" value="PyrdxlP-dep_Trfase"/>
</dbReference>
<gene>
    <name evidence="7" type="ORF">TrRE_jg8448</name>
</gene>
<dbReference type="GO" id="GO:0006520">
    <property type="term" value="P:amino acid metabolic process"/>
    <property type="evidence" value="ECO:0007669"/>
    <property type="project" value="InterPro"/>
</dbReference>
<dbReference type="InterPro" id="IPR004839">
    <property type="entry name" value="Aminotransferase_I/II_large"/>
</dbReference>
<reference evidence="7" key="1">
    <citation type="submission" date="2022-07" db="EMBL/GenBank/DDBJ databases">
        <title>Genome analysis of Parmales, a sister group of diatoms, reveals the evolutionary specialization of diatoms from phago-mixotrophs to photoautotrophs.</title>
        <authorList>
            <person name="Ban H."/>
            <person name="Sato S."/>
            <person name="Yoshikawa S."/>
            <person name="Kazumasa Y."/>
            <person name="Nakamura Y."/>
            <person name="Ichinomiya M."/>
            <person name="Saitoh K."/>
            <person name="Sato N."/>
            <person name="Blanc-Mathieu R."/>
            <person name="Endo H."/>
            <person name="Kuwata A."/>
            <person name="Ogata H."/>
        </authorList>
    </citation>
    <scope>NUCLEOTIDE SEQUENCE</scope>
</reference>
<protein>
    <recommendedName>
        <fullName evidence="6">Aminotransferase class I/classII large domain-containing protein</fullName>
    </recommendedName>
</protein>
<evidence type="ECO:0000256" key="5">
    <source>
        <dbReference type="ARBA" id="ARBA00022898"/>
    </source>
</evidence>
<dbReference type="GO" id="GO:0030170">
    <property type="term" value="F:pyridoxal phosphate binding"/>
    <property type="evidence" value="ECO:0007669"/>
    <property type="project" value="InterPro"/>
</dbReference>
<feature type="domain" description="Aminotransferase class I/classII large" evidence="6">
    <location>
        <begin position="5"/>
        <end position="72"/>
    </location>
</feature>
<dbReference type="GO" id="GO:0008483">
    <property type="term" value="F:transaminase activity"/>
    <property type="evidence" value="ECO:0007669"/>
    <property type="project" value="UniProtKB-KW"/>
</dbReference>
<evidence type="ECO:0000256" key="2">
    <source>
        <dbReference type="ARBA" id="ARBA00007441"/>
    </source>
</evidence>
<keyword evidence="5" id="KW-0663">Pyridoxal phosphate</keyword>
<keyword evidence="8" id="KW-1185">Reference proteome</keyword>
<keyword evidence="4" id="KW-0808">Transferase</keyword>
<comment type="caution">
    <text evidence="7">The sequence shown here is derived from an EMBL/GenBank/DDBJ whole genome shotgun (WGS) entry which is preliminary data.</text>
</comment>
<dbReference type="Gene3D" id="3.90.1150.10">
    <property type="entry name" value="Aspartate Aminotransferase, domain 1"/>
    <property type="match status" value="1"/>
</dbReference>
<name>A0A9W7DQ75_9STRA</name>
<evidence type="ECO:0000313" key="8">
    <source>
        <dbReference type="Proteomes" id="UP001165082"/>
    </source>
</evidence>
<dbReference type="AlphaFoldDB" id="A0A9W7DQ75"/>
<comment type="cofactor">
    <cofactor evidence="1">
        <name>pyridoxal 5'-phosphate</name>
        <dbReference type="ChEBI" id="CHEBI:597326"/>
    </cofactor>
</comment>
<dbReference type="InterPro" id="IPR050596">
    <property type="entry name" value="AspAT/PAT-like"/>
</dbReference>
<evidence type="ECO:0000313" key="7">
    <source>
        <dbReference type="EMBL" id="GMH46753.1"/>
    </source>
</evidence>
<dbReference type="PANTHER" id="PTHR46383">
    <property type="entry name" value="ASPARTATE AMINOTRANSFERASE"/>
    <property type="match status" value="1"/>
</dbReference>
<dbReference type="SUPFAM" id="SSF53383">
    <property type="entry name" value="PLP-dependent transferases"/>
    <property type="match status" value="1"/>
</dbReference>
<evidence type="ECO:0000256" key="3">
    <source>
        <dbReference type="ARBA" id="ARBA00022576"/>
    </source>
</evidence>
<dbReference type="Proteomes" id="UP001165082">
    <property type="component" value="Unassembled WGS sequence"/>
</dbReference>
<dbReference type="OrthoDB" id="7042322at2759"/>
<keyword evidence="3" id="KW-0032">Aminotransferase</keyword>
<dbReference type="PANTHER" id="PTHR46383:SF1">
    <property type="entry name" value="ASPARTATE AMINOTRANSFERASE"/>
    <property type="match status" value="1"/>
</dbReference>
<sequence>MPDVKSFTPDGAFYVLPDVSAYYDGDDAALCLDLLQDKALALVPGSSFGAPGTIRISYATSQEELEVAMTKLGDFLKESRE</sequence>
<evidence type="ECO:0000256" key="4">
    <source>
        <dbReference type="ARBA" id="ARBA00022679"/>
    </source>
</evidence>
<dbReference type="EMBL" id="BRXZ01003071">
    <property type="protein sequence ID" value="GMH46753.1"/>
    <property type="molecule type" value="Genomic_DNA"/>
</dbReference>
<evidence type="ECO:0000256" key="1">
    <source>
        <dbReference type="ARBA" id="ARBA00001933"/>
    </source>
</evidence>
<dbReference type="Pfam" id="PF00155">
    <property type="entry name" value="Aminotran_1_2"/>
    <property type="match status" value="1"/>
</dbReference>
<comment type="similarity">
    <text evidence="2">Belongs to the class-I pyridoxal-phosphate-dependent aminotransferase family.</text>
</comment>
<proteinExistence type="inferred from homology"/>
<accession>A0A9W7DQ75</accession>